<dbReference type="OMA" id="MKAQCQV"/>
<sequence>MAAPIARIQALQKLSCSIFNRVHNPTAQRFGNKILRQRLRGPALLDYYPTENVKLQTIIRAFPELGLVDEAEEIRKADVDARKRRGKGPPPKGQGRRAAKNKKR</sequence>
<accession>A0A1Y2F4T0</accession>
<dbReference type="PANTHER" id="PTHR13362">
    <property type="entry name" value="MITOCHONDRIAL RIBOSOMAL PROTEIN S33"/>
    <property type="match status" value="1"/>
</dbReference>
<dbReference type="STRING" id="56484.A0A1Y2F4T0"/>
<feature type="compositionally biased region" description="Basic residues" evidence="7">
    <location>
        <begin position="94"/>
        <end position="104"/>
    </location>
</feature>
<keyword evidence="9" id="KW-1185">Reference proteome</keyword>
<dbReference type="EMBL" id="MCFI01000017">
    <property type="protein sequence ID" value="ORY78677.1"/>
    <property type="molecule type" value="Genomic_DNA"/>
</dbReference>
<proteinExistence type="inferred from homology"/>
<dbReference type="GO" id="GO:1990904">
    <property type="term" value="C:ribonucleoprotein complex"/>
    <property type="evidence" value="ECO:0007669"/>
    <property type="project" value="UniProtKB-KW"/>
</dbReference>
<gene>
    <name evidence="8" type="ORF">BCR37DRAFT_382330</name>
</gene>
<dbReference type="Pfam" id="PF08293">
    <property type="entry name" value="MRP-S33"/>
    <property type="match status" value="1"/>
</dbReference>
<keyword evidence="3" id="KW-0689">Ribosomal protein</keyword>
<evidence type="ECO:0000256" key="1">
    <source>
        <dbReference type="ARBA" id="ARBA00004173"/>
    </source>
</evidence>
<keyword evidence="5" id="KW-0687">Ribonucleoprotein</keyword>
<dbReference type="OrthoDB" id="2257454at2759"/>
<dbReference type="PANTHER" id="PTHR13362:SF2">
    <property type="entry name" value="SMALL RIBOSOMAL SUBUNIT PROTEIN MS33"/>
    <property type="match status" value="1"/>
</dbReference>
<evidence type="ECO:0000313" key="8">
    <source>
        <dbReference type="EMBL" id="ORY78677.1"/>
    </source>
</evidence>
<evidence type="ECO:0000313" key="9">
    <source>
        <dbReference type="Proteomes" id="UP000193685"/>
    </source>
</evidence>
<protein>
    <recommendedName>
        <fullName evidence="6">Small ribosomal subunit protein mS33</fullName>
    </recommendedName>
</protein>
<comment type="similarity">
    <text evidence="2">Belongs to the mitochondrion-specific ribosomal protein mS33 family.</text>
</comment>
<dbReference type="Proteomes" id="UP000193685">
    <property type="component" value="Unassembled WGS sequence"/>
</dbReference>
<name>A0A1Y2F4T0_PROLT</name>
<dbReference type="AlphaFoldDB" id="A0A1Y2F4T0"/>
<evidence type="ECO:0000256" key="4">
    <source>
        <dbReference type="ARBA" id="ARBA00023128"/>
    </source>
</evidence>
<dbReference type="GO" id="GO:0005840">
    <property type="term" value="C:ribosome"/>
    <property type="evidence" value="ECO:0007669"/>
    <property type="project" value="UniProtKB-KW"/>
</dbReference>
<evidence type="ECO:0000256" key="3">
    <source>
        <dbReference type="ARBA" id="ARBA00022980"/>
    </source>
</evidence>
<comment type="subcellular location">
    <subcellularLocation>
        <location evidence="1">Mitochondrion</location>
    </subcellularLocation>
</comment>
<dbReference type="RefSeq" id="XP_040723558.1">
    <property type="nucleotide sequence ID" value="XM_040869854.1"/>
</dbReference>
<comment type="caution">
    <text evidence="8">The sequence shown here is derived from an EMBL/GenBank/DDBJ whole genome shotgun (WGS) entry which is preliminary data.</text>
</comment>
<organism evidence="8 9">
    <name type="scientific">Protomyces lactucae-debilis</name>
    <dbReference type="NCBI Taxonomy" id="2754530"/>
    <lineage>
        <taxon>Eukaryota</taxon>
        <taxon>Fungi</taxon>
        <taxon>Dikarya</taxon>
        <taxon>Ascomycota</taxon>
        <taxon>Taphrinomycotina</taxon>
        <taxon>Taphrinomycetes</taxon>
        <taxon>Taphrinales</taxon>
        <taxon>Protomycetaceae</taxon>
        <taxon>Protomyces</taxon>
    </lineage>
</organism>
<dbReference type="InterPro" id="IPR013219">
    <property type="entry name" value="Ribosomal_mS33"/>
</dbReference>
<dbReference type="GO" id="GO:0005739">
    <property type="term" value="C:mitochondrion"/>
    <property type="evidence" value="ECO:0007669"/>
    <property type="project" value="UniProtKB-SubCell"/>
</dbReference>
<dbReference type="GeneID" id="63786453"/>
<feature type="region of interest" description="Disordered" evidence="7">
    <location>
        <begin position="76"/>
        <end position="104"/>
    </location>
</feature>
<evidence type="ECO:0000256" key="5">
    <source>
        <dbReference type="ARBA" id="ARBA00023274"/>
    </source>
</evidence>
<reference evidence="8 9" key="1">
    <citation type="submission" date="2016-07" db="EMBL/GenBank/DDBJ databases">
        <title>Pervasive Adenine N6-methylation of Active Genes in Fungi.</title>
        <authorList>
            <consortium name="DOE Joint Genome Institute"/>
            <person name="Mondo S.J."/>
            <person name="Dannebaum R.O."/>
            <person name="Kuo R.C."/>
            <person name="Labutti K."/>
            <person name="Haridas S."/>
            <person name="Kuo A."/>
            <person name="Salamov A."/>
            <person name="Ahrendt S.R."/>
            <person name="Lipzen A."/>
            <person name="Sullivan W."/>
            <person name="Andreopoulos W.B."/>
            <person name="Clum A."/>
            <person name="Lindquist E."/>
            <person name="Daum C."/>
            <person name="Ramamoorthy G.K."/>
            <person name="Gryganskyi A."/>
            <person name="Culley D."/>
            <person name="Magnuson J.K."/>
            <person name="James T.Y."/>
            <person name="O'Malley M.A."/>
            <person name="Stajich J.E."/>
            <person name="Spatafora J.W."/>
            <person name="Visel A."/>
            <person name="Grigoriev I.V."/>
        </authorList>
    </citation>
    <scope>NUCLEOTIDE SEQUENCE [LARGE SCALE GENOMIC DNA]</scope>
    <source>
        <strain evidence="8 9">12-1054</strain>
    </source>
</reference>
<evidence type="ECO:0000256" key="2">
    <source>
        <dbReference type="ARBA" id="ARBA00008970"/>
    </source>
</evidence>
<evidence type="ECO:0000256" key="6">
    <source>
        <dbReference type="ARBA" id="ARBA00035132"/>
    </source>
</evidence>
<keyword evidence="4" id="KW-0496">Mitochondrion</keyword>
<evidence type="ECO:0000256" key="7">
    <source>
        <dbReference type="SAM" id="MobiDB-lite"/>
    </source>
</evidence>